<evidence type="ECO:0000313" key="1">
    <source>
        <dbReference type="EMBL" id="GAH90850.1"/>
    </source>
</evidence>
<feature type="non-terminal residue" evidence="1">
    <location>
        <position position="65"/>
    </location>
</feature>
<dbReference type="EMBL" id="BARV01002304">
    <property type="protein sequence ID" value="GAH90850.1"/>
    <property type="molecule type" value="Genomic_DNA"/>
</dbReference>
<proteinExistence type="predicted"/>
<sequence>MAKYMSKENAHRYSWDWKWVWRGFCKNWADLKKTAWEFCIDGLAMTMQQIIWYWRFCLHRGRYIP</sequence>
<protein>
    <submittedName>
        <fullName evidence="1">Uncharacterized protein</fullName>
    </submittedName>
</protein>
<name>X1KB41_9ZZZZ</name>
<accession>X1KB41</accession>
<reference evidence="1" key="1">
    <citation type="journal article" date="2014" name="Front. Microbiol.">
        <title>High frequency of phylogenetically diverse reductive dehalogenase-homologous genes in deep subseafloor sedimentary metagenomes.</title>
        <authorList>
            <person name="Kawai M."/>
            <person name="Futagami T."/>
            <person name="Toyoda A."/>
            <person name="Takaki Y."/>
            <person name="Nishi S."/>
            <person name="Hori S."/>
            <person name="Arai W."/>
            <person name="Tsubouchi T."/>
            <person name="Morono Y."/>
            <person name="Uchiyama I."/>
            <person name="Ito T."/>
            <person name="Fujiyama A."/>
            <person name="Inagaki F."/>
            <person name="Takami H."/>
        </authorList>
    </citation>
    <scope>NUCLEOTIDE SEQUENCE</scope>
    <source>
        <strain evidence="1">Expedition CK06-06</strain>
    </source>
</reference>
<organism evidence="1">
    <name type="scientific">marine sediment metagenome</name>
    <dbReference type="NCBI Taxonomy" id="412755"/>
    <lineage>
        <taxon>unclassified sequences</taxon>
        <taxon>metagenomes</taxon>
        <taxon>ecological metagenomes</taxon>
    </lineage>
</organism>
<comment type="caution">
    <text evidence="1">The sequence shown here is derived from an EMBL/GenBank/DDBJ whole genome shotgun (WGS) entry which is preliminary data.</text>
</comment>
<dbReference type="AlphaFoldDB" id="X1KB41"/>
<gene>
    <name evidence="1" type="ORF">S06H3_06050</name>
</gene>